<protein>
    <submittedName>
        <fullName evidence="2">Uncharacterized protein</fullName>
    </submittedName>
</protein>
<dbReference type="AlphaFoldDB" id="A0A8J8NTV3"/>
<evidence type="ECO:0000313" key="3">
    <source>
        <dbReference type="Proteomes" id="UP000785679"/>
    </source>
</evidence>
<dbReference type="EMBL" id="RRYP01007639">
    <property type="protein sequence ID" value="TNV80340.1"/>
    <property type="molecule type" value="Genomic_DNA"/>
</dbReference>
<dbReference type="Proteomes" id="UP000785679">
    <property type="component" value="Unassembled WGS sequence"/>
</dbReference>
<keyword evidence="3" id="KW-1185">Reference proteome</keyword>
<name>A0A8J8NTV3_HALGN</name>
<accession>A0A8J8NTV3</accession>
<sequence length="93" mass="10638">MEKEADTEGSTMKLHMNAQRQKQESIAQGVSAALSLRECDTETSYLRQSLSIGERASQHLLKEWDHACLSTSHQRRCLGVHTKQLRISWEQRA</sequence>
<comment type="caution">
    <text evidence="2">The sequence shown here is derived from an EMBL/GenBank/DDBJ whole genome shotgun (WGS) entry which is preliminary data.</text>
</comment>
<feature type="region of interest" description="Disordered" evidence="1">
    <location>
        <begin position="1"/>
        <end position="23"/>
    </location>
</feature>
<evidence type="ECO:0000256" key="1">
    <source>
        <dbReference type="SAM" id="MobiDB-lite"/>
    </source>
</evidence>
<evidence type="ECO:0000313" key="2">
    <source>
        <dbReference type="EMBL" id="TNV80340.1"/>
    </source>
</evidence>
<organism evidence="2 3">
    <name type="scientific">Halteria grandinella</name>
    <dbReference type="NCBI Taxonomy" id="5974"/>
    <lineage>
        <taxon>Eukaryota</taxon>
        <taxon>Sar</taxon>
        <taxon>Alveolata</taxon>
        <taxon>Ciliophora</taxon>
        <taxon>Intramacronucleata</taxon>
        <taxon>Spirotrichea</taxon>
        <taxon>Stichotrichia</taxon>
        <taxon>Sporadotrichida</taxon>
        <taxon>Halteriidae</taxon>
        <taxon>Halteria</taxon>
    </lineage>
</organism>
<proteinExistence type="predicted"/>
<reference evidence="2" key="1">
    <citation type="submission" date="2019-06" db="EMBL/GenBank/DDBJ databases">
        <authorList>
            <person name="Zheng W."/>
        </authorList>
    </citation>
    <scope>NUCLEOTIDE SEQUENCE</scope>
    <source>
        <strain evidence="2">QDHG01</strain>
    </source>
</reference>
<gene>
    <name evidence="2" type="ORF">FGO68_gene734</name>
</gene>